<keyword evidence="5" id="KW-1185">Reference proteome</keyword>
<reference evidence="3" key="1">
    <citation type="submission" date="2021-03" db="EMBL/GenBank/DDBJ databases">
        <authorList>
            <consortium name="Genoscope - CEA"/>
            <person name="William W."/>
        </authorList>
    </citation>
    <scope>NUCLEOTIDE SEQUENCE</scope>
    <source>
        <strain evidence="3">Doubled-haploid Pahang</strain>
    </source>
</reference>
<evidence type="ECO:0000313" key="5">
    <source>
        <dbReference type="Proteomes" id="UP000012960"/>
    </source>
</evidence>
<dbReference type="PANTHER" id="PTHR44259">
    <property type="entry name" value="OS07G0183000 PROTEIN-RELATED"/>
    <property type="match status" value="1"/>
</dbReference>
<dbReference type="PANTHER" id="PTHR44259:SF114">
    <property type="entry name" value="OS06G0707300 PROTEIN"/>
    <property type="match status" value="1"/>
</dbReference>
<dbReference type="Proteomes" id="UP000012960">
    <property type="component" value="Unplaced"/>
</dbReference>
<feature type="region of interest" description="Disordered" evidence="1">
    <location>
        <begin position="1"/>
        <end position="20"/>
    </location>
</feature>
<dbReference type="InterPro" id="IPR005174">
    <property type="entry name" value="KIB1-4_b-propeller"/>
</dbReference>
<dbReference type="Gramene" id="Ma05_t02800.1">
    <property type="protein sequence ID" value="Ma05_p02800.1"/>
    <property type="gene ID" value="Ma05_g02800"/>
</dbReference>
<dbReference type="KEGG" id="mus:103984325"/>
<organism evidence="4 5">
    <name type="scientific">Musa acuminata subsp. malaccensis</name>
    <name type="common">Wild banana</name>
    <name type="synonym">Musa malaccensis</name>
    <dbReference type="NCBI Taxonomy" id="214687"/>
    <lineage>
        <taxon>Eukaryota</taxon>
        <taxon>Viridiplantae</taxon>
        <taxon>Streptophyta</taxon>
        <taxon>Embryophyta</taxon>
        <taxon>Tracheophyta</taxon>
        <taxon>Spermatophyta</taxon>
        <taxon>Magnoliopsida</taxon>
        <taxon>Liliopsida</taxon>
        <taxon>Zingiberales</taxon>
        <taxon>Musaceae</taxon>
        <taxon>Musa</taxon>
    </lineage>
</organism>
<evidence type="ECO:0000259" key="2">
    <source>
        <dbReference type="Pfam" id="PF03478"/>
    </source>
</evidence>
<evidence type="ECO:0000313" key="4">
    <source>
        <dbReference type="EnsemblPlants" id="Ma05_p02800.1"/>
    </source>
</evidence>
<dbReference type="Pfam" id="PF03478">
    <property type="entry name" value="Beta-prop_KIB1-4"/>
    <property type="match status" value="1"/>
</dbReference>
<evidence type="ECO:0000256" key="1">
    <source>
        <dbReference type="SAM" id="MobiDB-lite"/>
    </source>
</evidence>
<name>A0A804J062_MUSAM</name>
<reference evidence="4" key="2">
    <citation type="submission" date="2021-05" db="UniProtKB">
        <authorList>
            <consortium name="EnsemblPlants"/>
        </authorList>
    </citation>
    <scope>IDENTIFICATION</scope>
    <source>
        <strain evidence="4">subsp. malaccensis</strain>
    </source>
</reference>
<dbReference type="InterPro" id="IPR050942">
    <property type="entry name" value="F-box_BR-signaling"/>
</dbReference>
<protein>
    <submittedName>
        <fullName evidence="3">(wild Malaysian banana) hypothetical protein</fullName>
    </submittedName>
</protein>
<dbReference type="EnsemblPlants" id="Ma05_t02800.1">
    <property type="protein sequence ID" value="Ma05_p02800.1"/>
    <property type="gene ID" value="Ma05_g02800"/>
</dbReference>
<dbReference type="OMA" id="NGFERIC"/>
<proteinExistence type="predicted"/>
<dbReference type="EMBL" id="HG996470">
    <property type="protein sequence ID" value="CAG1837329.1"/>
    <property type="molecule type" value="Genomic_DNA"/>
</dbReference>
<gene>
    <name evidence="3" type="ORF">GSMUA_255060.1</name>
</gene>
<sequence length="390" mass="45238">MVGRPFKGEGEKRAKCTEEEGKEEERVDWSNLDTNILQLIADQLTVDIADYIRFHGVCKTWHAVNHHGRTHPPQLPWLLMRCDYDINRLIFYSFSDERFHSIRPPTNDEHIIGSCDGWLVLDHKTSRFLSLLNPLTGARIHLPALPSYLINIEDYYPSILKIAISSNPSMYDHDCIIVIISTLNDALFSIRLWEDDLWTLLDDRSKYHDVTYFKGNLYAVDEIAQVFIFSSFFEKVAIVGPQRETNNLLWQFTELSGELIVLRNILIENSVDHAMENLTILMTERIDILKLNMKGLVPSLEEAKSIGNHILFLGVNSRSISCPISQYPRGKHDTIYIHHVYIMDDDEEQDIYCRHGIYDLENAFFMPTPHNGFERICTGMLPMWFTPSLF</sequence>
<dbReference type="AlphaFoldDB" id="A0A804J062"/>
<dbReference type="OrthoDB" id="730275at2759"/>
<feature type="domain" description="KIB1-4 beta-propeller" evidence="2">
    <location>
        <begin position="91"/>
        <end position="359"/>
    </location>
</feature>
<accession>A0A804J062</accession>
<evidence type="ECO:0000313" key="3">
    <source>
        <dbReference type="EMBL" id="CAG1837329.1"/>
    </source>
</evidence>
<dbReference type="InParanoid" id="A0A804J062"/>